<feature type="region of interest" description="Disordered" evidence="2">
    <location>
        <begin position="1106"/>
        <end position="1159"/>
    </location>
</feature>
<dbReference type="Pfam" id="PF14668">
    <property type="entry name" value="RICTOR_V"/>
    <property type="match status" value="1"/>
</dbReference>
<evidence type="ECO:0000259" key="5">
    <source>
        <dbReference type="SMART" id="SM01310"/>
    </source>
</evidence>
<name>A0AAD5QAV4_PYTIN</name>
<dbReference type="InterPro" id="IPR016024">
    <property type="entry name" value="ARM-type_fold"/>
</dbReference>
<dbReference type="InterPro" id="IPR028268">
    <property type="entry name" value="Pianissimo_fam"/>
</dbReference>
<feature type="compositionally biased region" description="Low complexity" evidence="2">
    <location>
        <begin position="540"/>
        <end position="558"/>
    </location>
</feature>
<comment type="caution">
    <text evidence="6">The sequence shown here is derived from an EMBL/GenBank/DDBJ whole genome shotgun (WGS) entry which is preliminary data.</text>
</comment>
<accession>A0AAD5QAV4</accession>
<feature type="domain" description="Rapamycin-insensitive companion of mTOR" evidence="5">
    <location>
        <begin position="1263"/>
        <end position="1337"/>
    </location>
</feature>
<evidence type="ECO:0000259" key="4">
    <source>
        <dbReference type="SMART" id="SM01308"/>
    </source>
</evidence>
<gene>
    <name evidence="6" type="ORF">P43SY_009377</name>
</gene>
<keyword evidence="7" id="KW-1185">Reference proteome</keyword>
<dbReference type="InterPro" id="IPR028267">
    <property type="entry name" value="Pianissimo_N"/>
</dbReference>
<proteinExistence type="inferred from homology"/>
<dbReference type="SMART" id="SM01307">
    <property type="entry name" value="RICTOR_M"/>
    <property type="match status" value="1"/>
</dbReference>
<feature type="region of interest" description="Disordered" evidence="2">
    <location>
        <begin position="534"/>
        <end position="570"/>
    </location>
</feature>
<dbReference type="SMART" id="SM01310">
    <property type="entry name" value="RICTOR_V"/>
    <property type="match status" value="1"/>
</dbReference>
<dbReference type="PANTHER" id="PTHR13298">
    <property type="entry name" value="CYTOSOLIC REGULATOR PIANISSIMO"/>
    <property type="match status" value="1"/>
</dbReference>
<dbReference type="InterPro" id="IPR011989">
    <property type="entry name" value="ARM-like"/>
</dbReference>
<dbReference type="InterPro" id="IPR029452">
    <property type="entry name" value="RICTOR_V"/>
</dbReference>
<feature type="domain" description="Rapamycin-insensitive companion of mTOR N-terminal" evidence="4">
    <location>
        <begin position="46"/>
        <end position="412"/>
    </location>
</feature>
<dbReference type="SMART" id="SM01303">
    <property type="entry name" value="RasGEF_N_2"/>
    <property type="match status" value="1"/>
</dbReference>
<dbReference type="GO" id="GO:0031932">
    <property type="term" value="C:TORC2 complex"/>
    <property type="evidence" value="ECO:0007669"/>
    <property type="project" value="InterPro"/>
</dbReference>
<feature type="region of interest" description="Disordered" evidence="2">
    <location>
        <begin position="1"/>
        <end position="23"/>
    </location>
</feature>
<dbReference type="GO" id="GO:0038203">
    <property type="term" value="P:TORC2 signaling"/>
    <property type="evidence" value="ECO:0007669"/>
    <property type="project" value="TreeGrafter"/>
</dbReference>
<dbReference type="Pfam" id="PF14664">
    <property type="entry name" value="RICTOR_N"/>
    <property type="match status" value="1"/>
</dbReference>
<feature type="region of interest" description="Disordered" evidence="2">
    <location>
        <begin position="1470"/>
        <end position="1502"/>
    </location>
</feature>
<evidence type="ECO:0000256" key="2">
    <source>
        <dbReference type="SAM" id="MobiDB-lite"/>
    </source>
</evidence>
<reference evidence="6" key="1">
    <citation type="submission" date="2021-12" db="EMBL/GenBank/DDBJ databases">
        <title>Prjna785345.</title>
        <authorList>
            <person name="Rujirawat T."/>
            <person name="Krajaejun T."/>
        </authorList>
    </citation>
    <scope>NUCLEOTIDE SEQUENCE</scope>
    <source>
        <strain evidence="6">Pi057C3</strain>
    </source>
</reference>
<dbReference type="PANTHER" id="PTHR13298:SF11">
    <property type="entry name" value="RAPAMYCIN-INSENSITIVE COMPANION OF MTOR"/>
    <property type="match status" value="1"/>
</dbReference>
<sequence>MTARRTSGVMTPPPSSSSTSRMTDSSGIAMICAFIERGGLDRKSKLESTGRLLYEIKSDPMVLDSFPVERVLRCLRRLVADADTSTRAAALRVLRYSLCSSHGIHQFVDLMLPVFVVRSLEREQKLLSERVQAIKVVRRVMEIDATQMPRALVASLVAIASHKDDNMRRVCLETLREVALANVEVVAAANGVKVLVDAILEPSSQDLADSLLLTLLMLLNEPATRQFIAPFMDTQILLAPFTDTDVPAGNERRQRWMASRNAIVTMMRSWTGIVVLTSNPQGLQSLIQLLVQPVGEDVQKAVLSTICEVFYKRTPFDKPSGAAAAAAAATTDALLDAAATTIPISVSSAELLPASGQQNLLDNYTVIVLLAMIHCGLLEALITLGAGPDRTLAEPAIELLADVLRMSARLLPDQHCAQLLALPRLVSGASLMTMAASSSVGPSSSVAATASTALAAHRAPLGDAISSLVQRLQREKSIRASEMLVELANAVGASSGNVASSGVSLVSYGGSGVNGVQLASELLRDTNRPSPLLLTRVGGSQSQAQSPSMAAMQQQQQQHSRRGSTSPTLVATSAAQLSSRELMIQELKLSLDAQMDDATFKDMLHNRSRVLTDKNWTKWNWDMISELLEGPLTNPQRLSEAMKTKFFKRLSGFFRCDPGNKGYFSQLAWIPDFVPFLRPACQMYTLLLNHPEGLLFLKTDRRGQLLTEISAALELEARPEAAIVESHIGALKARMFSPEYCSRRMLREYFTLLGLMSSSKEGLKMMEQSNLFQRLYVMGTTKGHDFLCRLILANLDYSVDGSSRKLLQSWMQEGSKPLRLFATCLLRALLRSEVADFAKWGIDALVTQLTQEEDVAKAALSVLEEAAETDECLLAMILKRPVRLLQLRDPRAESLLLKFLSLPEGLAFLHDCGQWIPQMLQAWRREKFFSYVHAVEHALFRGLHRDVCGRDRNVGASALRRTCRPTPIPVHVPMKRGGGTSASPRSPWGLDWLYRMPWNMEVKIVGPPGSGPPSNLILETYVDGSLRDEEDTPLDEDDLRRNSIRVKGLVVDARNMPQPVVVNSQQTLQACLFLGTQPVDRRGFTKPPPQSNGGFVLSTALATDQALKGRTRTQSSAGAGGGNASERLSEPNLAANPLDFQGDPSVPLPEAAADEHKDWSVCSPDQRSAQWLSAPECSVCGPGERAVWNFRVEMDSASGSVKRVLLKSVEFTLQLLPRRPRTVPLPPHLYGELAKTSAGCQILHDSGHLPEFVSCLRDAASVPLEQRAALWALGHVAATSRGYDLLHHYAPDAVDLLVKLATHAPLVSLRGTCFFVLGLVSRSSAGRRHLARLGWNPAREPRCAIAVPQNCHALFGWPATPGAVCQVTHPPASPLQPLLRRVPPAWTDVLRHVADLSNHITQKEAHAALNKLRQAKSPLFEEPRLLLYVHALLERYSYRLALRQFVLNAFDRAVLTDDVLDSMAALSADGSEDAGARKTSMLPPPPTTTTTATGVTPTLRRRSSPTIPAFTASVQSLNAAIQGPSRLSAAGLRASAAASTLAMPTTAAQPVDRLVLLKRHRKRSTASEKTIVVGAPEAVV</sequence>
<organism evidence="6 7">
    <name type="scientific">Pythium insidiosum</name>
    <name type="common">Pythiosis disease agent</name>
    <dbReference type="NCBI Taxonomy" id="114742"/>
    <lineage>
        <taxon>Eukaryota</taxon>
        <taxon>Sar</taxon>
        <taxon>Stramenopiles</taxon>
        <taxon>Oomycota</taxon>
        <taxon>Peronosporomycetes</taxon>
        <taxon>Pythiales</taxon>
        <taxon>Pythiaceae</taxon>
        <taxon>Pythium</taxon>
    </lineage>
</organism>
<dbReference type="Pfam" id="PF14663">
    <property type="entry name" value="RasGEF_N_2"/>
    <property type="match status" value="1"/>
</dbReference>
<protein>
    <recommendedName>
        <fullName evidence="8">Rapamycin-insensitive companion of mTOR domain-containing protein</fullName>
    </recommendedName>
</protein>
<dbReference type="SUPFAM" id="SSF48371">
    <property type="entry name" value="ARM repeat"/>
    <property type="match status" value="2"/>
</dbReference>
<dbReference type="EMBL" id="JAKCXM010000126">
    <property type="protein sequence ID" value="KAJ0401517.1"/>
    <property type="molecule type" value="Genomic_DNA"/>
</dbReference>
<dbReference type="Proteomes" id="UP001209570">
    <property type="component" value="Unassembled WGS sequence"/>
</dbReference>
<evidence type="ECO:0000256" key="1">
    <source>
        <dbReference type="ARBA" id="ARBA00008878"/>
    </source>
</evidence>
<dbReference type="SMART" id="SM01308">
    <property type="entry name" value="RICTOR_N"/>
    <property type="match status" value="1"/>
</dbReference>
<dbReference type="Gene3D" id="1.25.10.10">
    <property type="entry name" value="Leucine-rich Repeat Variant"/>
    <property type="match status" value="1"/>
</dbReference>
<feature type="domain" description="Rapamycin-insensitive companion of mTOR middle" evidence="3">
    <location>
        <begin position="595"/>
        <end position="832"/>
    </location>
</feature>
<evidence type="ECO:0008006" key="8">
    <source>
        <dbReference type="Google" id="ProtNLM"/>
    </source>
</evidence>
<feature type="compositionally biased region" description="Low complexity" evidence="2">
    <location>
        <begin position="1488"/>
        <end position="1498"/>
    </location>
</feature>
<dbReference type="Pfam" id="PF14666">
    <property type="entry name" value="RICTOR_M"/>
    <property type="match status" value="1"/>
</dbReference>
<dbReference type="InterPro" id="IPR029453">
    <property type="entry name" value="Rictor_IV"/>
</dbReference>
<evidence type="ECO:0000313" key="7">
    <source>
        <dbReference type="Proteomes" id="UP001209570"/>
    </source>
</evidence>
<evidence type="ECO:0000313" key="6">
    <source>
        <dbReference type="EMBL" id="KAJ0401517.1"/>
    </source>
</evidence>
<comment type="similarity">
    <text evidence="1">Belongs to the RICTOR family.</text>
</comment>
<evidence type="ECO:0000259" key="3">
    <source>
        <dbReference type="SMART" id="SM01307"/>
    </source>
</evidence>
<dbReference type="InterPro" id="IPR029451">
    <property type="entry name" value="RICTOR_M"/>
</dbReference>